<feature type="domain" description="CHAT" evidence="1">
    <location>
        <begin position="727"/>
        <end position="997"/>
    </location>
</feature>
<gene>
    <name evidence="2" type="ORF">GGX14DRAFT_581530</name>
</gene>
<sequence>MEQLDTKWNSRRDSDPAAVELQLQDLLQSIISNDHPERAQDLYGFAEILRNQYSKRGDLNALEAAFQCNEVAVNITPENHPNLPHYLMSLVHTQRAKYRRLGNVEDLEDALKNCRRALALMPVHQDLHESLAVISALYNDRFHRLGDIKDLNTALDTQEIAIKLAAEGHPALPRYLGNLAAFFGARYQRLGLLEDVEESIRKHKIAVNLTPHDDPQLPQRYHNLAIAYGDRYERTARLQDLEDALENFRTASNLRPSGHRENAKHLHGLSVSLRDRYQRLEDLQDLENALEKEHLAIKLTPEDHAGLPEFLENLTACLQDRYQRLGDLRDLDVSITTDQEILQLTPEGHPKLAGRLHSLAVALSYRYSRLERLDDLESALEKIKHAVDLAFEDQALLPRRLHLLANILDLRCKRLGNTEDLDSVIAIYQRAVNITPQNHPDLPEYLQALALAQSEKWEQTKHSGDLQAALSNYSRSLEIPAIKPILSWNSAIEWASLARENQSPQCLTAYKHAFALLPEIVWVGSNLSVYQHTMKGVDISVATSDAISACIDYSNLKLAVEILEQGLATRFQHMLQLKTKADNIPEPYKERFQELSSELYTGLAADPAKVASERNTLLEKIRVCSGFENFLRPMSYDDISRACRNGPVIVLNAGSRRCDALILRRPRAEPIHIPLPEVSSENLEQQRSTLLKVLRHCNARTREVQSSRLFGRREGLSSKSTAEYFEDILNWLWKSVISPLLQVLESDEYAEGRIWWCLTGAFVGLPVHAASKSDKFIHSYTSTLGALNDGYLRNSSAIPTVGVVGVTHSRKASEGILPGVEQEVKVIKSIVGQSKIHSLVGSQATMVAVKIALQQCSWIHLACHGKQDLVDPPKSRLQLYEGNLELEAILQMQLSHAEFVYLAACETAMGGTHSEMVNESFHLGGGFIAAGFKGAIGTLWSMRDLDGPVVANAVYMHLFRNGQPKASEAARALQIAVRKLRNEGVPHERWVPFIHMGI</sequence>
<accession>A0AAD7E5E1</accession>
<comment type="caution">
    <text evidence="2">The sequence shown here is derived from an EMBL/GenBank/DDBJ whole genome shotgun (WGS) entry which is preliminary data.</text>
</comment>
<dbReference type="SUPFAM" id="SSF48452">
    <property type="entry name" value="TPR-like"/>
    <property type="match status" value="1"/>
</dbReference>
<dbReference type="InterPro" id="IPR011990">
    <property type="entry name" value="TPR-like_helical_dom_sf"/>
</dbReference>
<dbReference type="Gene3D" id="1.25.40.10">
    <property type="entry name" value="Tetratricopeptide repeat domain"/>
    <property type="match status" value="3"/>
</dbReference>
<evidence type="ECO:0000259" key="1">
    <source>
        <dbReference type="Pfam" id="PF12770"/>
    </source>
</evidence>
<evidence type="ECO:0000313" key="3">
    <source>
        <dbReference type="Proteomes" id="UP001219525"/>
    </source>
</evidence>
<proteinExistence type="predicted"/>
<reference evidence="2" key="1">
    <citation type="submission" date="2023-03" db="EMBL/GenBank/DDBJ databases">
        <title>Massive genome expansion in bonnet fungi (Mycena s.s.) driven by repeated elements and novel gene families across ecological guilds.</title>
        <authorList>
            <consortium name="Lawrence Berkeley National Laboratory"/>
            <person name="Harder C.B."/>
            <person name="Miyauchi S."/>
            <person name="Viragh M."/>
            <person name="Kuo A."/>
            <person name="Thoen E."/>
            <person name="Andreopoulos B."/>
            <person name="Lu D."/>
            <person name="Skrede I."/>
            <person name="Drula E."/>
            <person name="Henrissat B."/>
            <person name="Morin E."/>
            <person name="Kohler A."/>
            <person name="Barry K."/>
            <person name="LaButti K."/>
            <person name="Morin E."/>
            <person name="Salamov A."/>
            <person name="Lipzen A."/>
            <person name="Mereny Z."/>
            <person name="Hegedus B."/>
            <person name="Baldrian P."/>
            <person name="Stursova M."/>
            <person name="Weitz H."/>
            <person name="Taylor A."/>
            <person name="Grigoriev I.V."/>
            <person name="Nagy L.G."/>
            <person name="Martin F."/>
            <person name="Kauserud H."/>
        </authorList>
    </citation>
    <scope>NUCLEOTIDE SEQUENCE</scope>
    <source>
        <strain evidence="2">9144</strain>
    </source>
</reference>
<dbReference type="SUPFAM" id="SSF81901">
    <property type="entry name" value="HCP-like"/>
    <property type="match status" value="1"/>
</dbReference>
<dbReference type="EMBL" id="JARJCW010000001">
    <property type="protein sequence ID" value="KAJ7229878.1"/>
    <property type="molecule type" value="Genomic_DNA"/>
</dbReference>
<dbReference type="Pfam" id="PF12770">
    <property type="entry name" value="CHAT"/>
    <property type="match status" value="1"/>
</dbReference>
<dbReference type="InterPro" id="IPR024983">
    <property type="entry name" value="CHAT_dom"/>
</dbReference>
<keyword evidence="3" id="KW-1185">Reference proteome</keyword>
<evidence type="ECO:0000313" key="2">
    <source>
        <dbReference type="EMBL" id="KAJ7229878.1"/>
    </source>
</evidence>
<dbReference type="AlphaFoldDB" id="A0AAD7E5E1"/>
<organism evidence="2 3">
    <name type="scientific">Mycena pura</name>
    <dbReference type="NCBI Taxonomy" id="153505"/>
    <lineage>
        <taxon>Eukaryota</taxon>
        <taxon>Fungi</taxon>
        <taxon>Dikarya</taxon>
        <taxon>Basidiomycota</taxon>
        <taxon>Agaricomycotina</taxon>
        <taxon>Agaricomycetes</taxon>
        <taxon>Agaricomycetidae</taxon>
        <taxon>Agaricales</taxon>
        <taxon>Marasmiineae</taxon>
        <taxon>Mycenaceae</taxon>
        <taxon>Mycena</taxon>
    </lineage>
</organism>
<protein>
    <submittedName>
        <fullName evidence="2">CHAT domain-containing protein</fullName>
    </submittedName>
</protein>
<dbReference type="Proteomes" id="UP001219525">
    <property type="component" value="Unassembled WGS sequence"/>
</dbReference>
<name>A0AAD7E5E1_9AGAR</name>